<evidence type="ECO:0000313" key="6">
    <source>
        <dbReference type="EMBL" id="MDR6334181.1"/>
    </source>
</evidence>
<dbReference type="PROSITE" id="PS50975">
    <property type="entry name" value="ATP_GRASP"/>
    <property type="match status" value="1"/>
</dbReference>
<reference evidence="5" key="1">
    <citation type="submission" date="2022-12" db="EMBL/GenBank/DDBJ databases">
        <title>Reference genome sequencing for broad-spectrum identification of bacterial and archaeal isolates by mass spectrometry.</title>
        <authorList>
            <person name="Sekiguchi Y."/>
            <person name="Tourlousse D.M."/>
        </authorList>
    </citation>
    <scope>NUCLEOTIDE SEQUENCE</scope>
    <source>
        <strain evidence="5">301</strain>
    </source>
</reference>
<dbReference type="Pfam" id="PF13549">
    <property type="entry name" value="ATP-grasp_5"/>
    <property type="match status" value="1"/>
</dbReference>
<dbReference type="GO" id="GO:0016874">
    <property type="term" value="F:ligase activity"/>
    <property type="evidence" value="ECO:0007669"/>
    <property type="project" value="UniProtKB-KW"/>
</dbReference>
<dbReference type="FunFam" id="3.30.1490.20:FF:000020">
    <property type="entry name" value="Protein lysine acetyltransferase"/>
    <property type="match status" value="1"/>
</dbReference>
<evidence type="ECO:0000256" key="3">
    <source>
        <dbReference type="PROSITE-ProRule" id="PRU00409"/>
    </source>
</evidence>
<accession>A0A9W6CIA6</accession>
<dbReference type="InterPro" id="IPR011761">
    <property type="entry name" value="ATP-grasp"/>
</dbReference>
<dbReference type="Gene3D" id="3.30.1490.20">
    <property type="entry name" value="ATP-grasp fold, A domain"/>
    <property type="match status" value="1"/>
</dbReference>
<comment type="similarity">
    <text evidence="2">In the N-terminal section; belongs to the acetate CoA ligase alpha subunit family.</text>
</comment>
<dbReference type="AlphaFoldDB" id="A0A9W6CIA6"/>
<protein>
    <submittedName>
        <fullName evidence="5">6-carboxyhexanoate--CoA ligase</fullName>
    </submittedName>
    <submittedName>
        <fullName evidence="6">Acyl-CoA synthetase (NDP forming)</fullName>
    </submittedName>
</protein>
<comment type="caution">
    <text evidence="5">The sequence shown here is derived from an EMBL/GenBank/DDBJ whole genome shotgun (WGS) entry which is preliminary data.</text>
</comment>
<dbReference type="SUPFAM" id="SSF52210">
    <property type="entry name" value="Succinyl-CoA synthetase domains"/>
    <property type="match status" value="2"/>
</dbReference>
<dbReference type="SUPFAM" id="SSF51735">
    <property type="entry name" value="NAD(P)-binding Rossmann-fold domains"/>
    <property type="match status" value="1"/>
</dbReference>
<keyword evidence="8" id="KW-1185">Reference proteome</keyword>
<evidence type="ECO:0000313" key="5">
    <source>
        <dbReference type="EMBL" id="GLI22901.1"/>
    </source>
</evidence>
<dbReference type="Pfam" id="PF13607">
    <property type="entry name" value="Succ_CoA_lig"/>
    <property type="match status" value="1"/>
</dbReference>
<dbReference type="InterPro" id="IPR013815">
    <property type="entry name" value="ATP_grasp_subdomain_1"/>
</dbReference>
<dbReference type="PANTHER" id="PTHR42793:SF1">
    <property type="entry name" value="PEPTIDYL-LYSINE N-ACETYLTRANSFERASE PATZ"/>
    <property type="match status" value="1"/>
</dbReference>
<dbReference type="GO" id="GO:0006099">
    <property type="term" value="P:tricarboxylic acid cycle"/>
    <property type="evidence" value="ECO:0007669"/>
    <property type="project" value="UniProtKB-KW"/>
</dbReference>
<keyword evidence="5" id="KW-0436">Ligase</keyword>
<dbReference type="Proteomes" id="UP001144397">
    <property type="component" value="Unassembled WGS sequence"/>
</dbReference>
<gene>
    <name evidence="6" type="ORF">GGQ86_002657</name>
    <name evidence="5" type="ORF">XFLAVUS301_25750</name>
</gene>
<dbReference type="PANTHER" id="PTHR42793">
    <property type="entry name" value="COA BINDING DOMAIN CONTAINING PROTEIN"/>
    <property type="match status" value="1"/>
</dbReference>
<dbReference type="GO" id="GO:0046872">
    <property type="term" value="F:metal ion binding"/>
    <property type="evidence" value="ECO:0007669"/>
    <property type="project" value="InterPro"/>
</dbReference>
<dbReference type="GeneID" id="95763357"/>
<evidence type="ECO:0000313" key="7">
    <source>
        <dbReference type="Proteomes" id="UP001144397"/>
    </source>
</evidence>
<dbReference type="GO" id="GO:0005524">
    <property type="term" value="F:ATP binding"/>
    <property type="evidence" value="ECO:0007669"/>
    <property type="project" value="UniProtKB-UniRule"/>
</dbReference>
<evidence type="ECO:0000256" key="2">
    <source>
        <dbReference type="ARBA" id="ARBA00060888"/>
    </source>
</evidence>
<dbReference type="Pfam" id="PF13380">
    <property type="entry name" value="CoA_binding_2"/>
    <property type="match status" value="1"/>
</dbReference>
<dbReference type="SUPFAM" id="SSF56059">
    <property type="entry name" value="Glutathione synthetase ATP-binding domain-like"/>
    <property type="match status" value="1"/>
</dbReference>
<feature type="domain" description="ATP-grasp" evidence="4">
    <location>
        <begin position="502"/>
        <end position="553"/>
    </location>
</feature>
<dbReference type="Gene3D" id="3.30.470.20">
    <property type="entry name" value="ATP-grasp fold, B domain"/>
    <property type="match status" value="1"/>
</dbReference>
<dbReference type="InterPro" id="IPR016102">
    <property type="entry name" value="Succinyl-CoA_synth-like"/>
</dbReference>
<dbReference type="InterPro" id="IPR003781">
    <property type="entry name" value="CoA-bd"/>
</dbReference>
<organism evidence="5 7">
    <name type="scientific">Xanthobacter flavus</name>
    <dbReference type="NCBI Taxonomy" id="281"/>
    <lineage>
        <taxon>Bacteria</taxon>
        <taxon>Pseudomonadati</taxon>
        <taxon>Pseudomonadota</taxon>
        <taxon>Alphaproteobacteria</taxon>
        <taxon>Hyphomicrobiales</taxon>
        <taxon>Xanthobacteraceae</taxon>
        <taxon>Xanthobacter</taxon>
    </lineage>
</organism>
<keyword evidence="3" id="KW-0547">Nucleotide-binding</keyword>
<dbReference type="Proteomes" id="UP001245370">
    <property type="component" value="Unassembled WGS sequence"/>
</dbReference>
<dbReference type="EMBL" id="BSDO01000003">
    <property type="protein sequence ID" value="GLI22901.1"/>
    <property type="molecule type" value="Genomic_DNA"/>
</dbReference>
<dbReference type="InterPro" id="IPR032875">
    <property type="entry name" value="Succ_CoA_lig_flav_dom"/>
</dbReference>
<evidence type="ECO:0000259" key="4">
    <source>
        <dbReference type="PROSITE" id="PS50975"/>
    </source>
</evidence>
<proteinExistence type="inferred from homology"/>
<evidence type="ECO:0000256" key="1">
    <source>
        <dbReference type="ARBA" id="ARBA00022532"/>
    </source>
</evidence>
<dbReference type="InterPro" id="IPR036291">
    <property type="entry name" value="NAD(P)-bd_dom_sf"/>
</dbReference>
<dbReference type="Gene3D" id="3.40.50.720">
    <property type="entry name" value="NAD(P)-binding Rossmann-like Domain"/>
    <property type="match status" value="1"/>
</dbReference>
<dbReference type="Gene3D" id="3.40.50.261">
    <property type="entry name" value="Succinyl-CoA synthetase domains"/>
    <property type="match status" value="2"/>
</dbReference>
<reference evidence="6 8" key="2">
    <citation type="submission" date="2023-07" db="EMBL/GenBank/DDBJ databases">
        <title>Genomic Encyclopedia of Type Strains, Phase IV (KMG-IV): sequencing the most valuable type-strain genomes for metagenomic binning, comparative biology and taxonomic classification.</title>
        <authorList>
            <person name="Goeker M."/>
        </authorList>
    </citation>
    <scope>NUCLEOTIDE SEQUENCE [LARGE SCALE GENOMIC DNA]</scope>
    <source>
        <strain evidence="6 8">DSM 338</strain>
    </source>
</reference>
<name>A0A9W6CIA6_XANFL</name>
<dbReference type="EMBL" id="JAVDPY010000004">
    <property type="protein sequence ID" value="MDR6334181.1"/>
    <property type="molecule type" value="Genomic_DNA"/>
</dbReference>
<keyword evidence="1" id="KW-0816">Tricarboxylic acid cycle</keyword>
<dbReference type="RefSeq" id="WP_281807801.1">
    <property type="nucleotide sequence ID" value="NZ_BSDO01000003.1"/>
</dbReference>
<keyword evidence="3" id="KW-0067">ATP-binding</keyword>
<sequence length="712" mass="74160">MGLPIKLATEAKRAQGLDRLLDAKSVAIIGMSSKPQSAGQIVLKNLRENSFPGAVHLVGRTPGVIDGLSVMTDMAELPPGVDLAVLTVPAASVEATLDACMARDVGSAIVFASGFAETGEEGRREQERIGGRVRAGGMVVVGPNCLGFTNYAAGFSITFVGVNKVPAMPQGTHDAVAIVSQSGGLANHLRHGLNARGVAVSYNISTGNEMDLGLGDFVDHLVDDAATQVIMIYAEDIRRPDVFLAAAARARGMGKPLVMLFPGRSPRAQEAAKSHTGALAGDYAVMKAKVERAGVHLVDTLDEFMDVAEILSRYPAPSRGGLGILTFSGAFCGIAHDFCDDMGVEIPALSAATEAELKALLPAFISPRNPIDLGTEAVWRPELVGAGVAALLKEPAIGAVAISIPIVSPAHAKAYVEQVVAARGESTKPVAMAMLGDQLPLPPEFVEIARASKVIVSRSSDRVLKALSRIVRQPDPRPAPPAAGPMQARDLPKGTLPEWLGKSLLAGEGIRILGGRLVRTLDEARAAAEAVGFPVVIKAQAGALAHKTEAGGVILNLADADALVAAWTTLHANIARAQPGLVLDGVLVEKMSPKGLELVVGGRRDPRWGPVVLIGLGGIMVEALGDVRLVAADASREEFVAEFGKLKASKMLYGFRNQPPVDVEAAADVAVAIGRLLQATPEITDVEINPLMVYERGRGAVALDALIVSAGS</sequence>
<dbReference type="SMART" id="SM00881">
    <property type="entry name" value="CoA_binding"/>
    <property type="match status" value="1"/>
</dbReference>
<evidence type="ECO:0000313" key="8">
    <source>
        <dbReference type="Proteomes" id="UP001245370"/>
    </source>
</evidence>